<dbReference type="EMBL" id="FQZK01000036">
    <property type="protein sequence ID" value="SHK83656.1"/>
    <property type="molecule type" value="Genomic_DNA"/>
</dbReference>
<accession>A0A1M6VR08</accession>
<proteinExistence type="predicted"/>
<organism evidence="2 3">
    <name type="scientific">Nocardiopsis flavescens</name>
    <dbReference type="NCBI Taxonomy" id="758803"/>
    <lineage>
        <taxon>Bacteria</taxon>
        <taxon>Bacillati</taxon>
        <taxon>Actinomycetota</taxon>
        <taxon>Actinomycetes</taxon>
        <taxon>Streptosporangiales</taxon>
        <taxon>Nocardiopsidaceae</taxon>
        <taxon>Nocardiopsis</taxon>
    </lineage>
</organism>
<dbReference type="AlphaFoldDB" id="A0A1M6VR08"/>
<dbReference type="RefSeq" id="WP_073384169.1">
    <property type="nucleotide sequence ID" value="NZ_FQZK01000036.1"/>
</dbReference>
<name>A0A1M6VR08_9ACTN</name>
<dbReference type="STRING" id="758803.SAMN05421803_13627"/>
<reference evidence="2 3" key="1">
    <citation type="submission" date="2016-11" db="EMBL/GenBank/DDBJ databases">
        <authorList>
            <person name="Jaros S."/>
            <person name="Januszkiewicz K."/>
            <person name="Wedrychowicz H."/>
        </authorList>
    </citation>
    <scope>NUCLEOTIDE SEQUENCE [LARGE SCALE GENOMIC DNA]</scope>
    <source>
        <strain evidence="2 3">CGMCC 4.5723</strain>
    </source>
</reference>
<feature type="region of interest" description="Disordered" evidence="1">
    <location>
        <begin position="90"/>
        <end position="120"/>
    </location>
</feature>
<dbReference type="Proteomes" id="UP000184452">
    <property type="component" value="Unassembled WGS sequence"/>
</dbReference>
<keyword evidence="3" id="KW-1185">Reference proteome</keyword>
<dbReference type="OrthoDB" id="3430991at2"/>
<sequence length="120" mass="13024">MSVSGKGLWAFPENIKRDGTRIYDAADYTDELVSYTRSGREQIEAACGGPPWGSKGEYAEQMQKNLGEAEEKLYMLLDYVAVAQRQAADGTLQSGDRLGGTEDLNNDISGNIMPGSGGRR</sequence>
<gene>
    <name evidence="2" type="ORF">SAMN05421803_13627</name>
</gene>
<protein>
    <submittedName>
        <fullName evidence="2">Uncharacterized protein</fullName>
    </submittedName>
</protein>
<evidence type="ECO:0000313" key="3">
    <source>
        <dbReference type="Proteomes" id="UP000184452"/>
    </source>
</evidence>
<evidence type="ECO:0000256" key="1">
    <source>
        <dbReference type="SAM" id="MobiDB-lite"/>
    </source>
</evidence>
<evidence type="ECO:0000313" key="2">
    <source>
        <dbReference type="EMBL" id="SHK83656.1"/>
    </source>
</evidence>